<sequence length="104" mass="11837">MAYHCPRNFKMIADVDRISSTSDWKDVWLTPATAQKPASLRGPPFRLVVCSVYFLPRICFRGLRLNQTMISVSFRSHHEPGYYGQFKHHVETIKPGASPISKAS</sequence>
<name>A0A5B0PZI2_PUCGR</name>
<gene>
    <name evidence="1" type="ORF">PGT21_033743</name>
</gene>
<proteinExistence type="predicted"/>
<keyword evidence="2" id="KW-1185">Reference proteome</keyword>
<accession>A0A5B0PZI2</accession>
<evidence type="ECO:0000313" key="2">
    <source>
        <dbReference type="Proteomes" id="UP000324748"/>
    </source>
</evidence>
<reference evidence="1 2" key="1">
    <citation type="submission" date="2019-05" db="EMBL/GenBank/DDBJ databases">
        <title>Emergence of the Ug99 lineage of the wheat stem rust pathogen through somatic hybridization.</title>
        <authorList>
            <person name="Li F."/>
            <person name="Upadhyaya N.M."/>
            <person name="Sperschneider J."/>
            <person name="Matny O."/>
            <person name="Nguyen-Phuc H."/>
            <person name="Mago R."/>
            <person name="Raley C."/>
            <person name="Miller M.E."/>
            <person name="Silverstein K.A.T."/>
            <person name="Henningsen E."/>
            <person name="Hirsch C.D."/>
            <person name="Visser B."/>
            <person name="Pretorius Z.A."/>
            <person name="Steffenson B.J."/>
            <person name="Schwessinger B."/>
            <person name="Dodds P.N."/>
            <person name="Figueroa M."/>
        </authorList>
    </citation>
    <scope>NUCLEOTIDE SEQUENCE [LARGE SCALE GENOMIC DNA]</scope>
    <source>
        <strain evidence="1">21-0</strain>
    </source>
</reference>
<evidence type="ECO:0000313" key="1">
    <source>
        <dbReference type="EMBL" id="KAA1106351.1"/>
    </source>
</evidence>
<protein>
    <submittedName>
        <fullName evidence="1">Uncharacterized protein</fullName>
    </submittedName>
</protein>
<dbReference type="Proteomes" id="UP000324748">
    <property type="component" value="Unassembled WGS sequence"/>
</dbReference>
<comment type="caution">
    <text evidence="1">The sequence shown here is derived from an EMBL/GenBank/DDBJ whole genome shotgun (WGS) entry which is preliminary data.</text>
</comment>
<dbReference type="AlphaFoldDB" id="A0A5B0PZI2"/>
<dbReference type="EMBL" id="VSWC01000040">
    <property type="protein sequence ID" value="KAA1106351.1"/>
    <property type="molecule type" value="Genomic_DNA"/>
</dbReference>
<organism evidence="1 2">
    <name type="scientific">Puccinia graminis f. sp. tritici</name>
    <dbReference type="NCBI Taxonomy" id="56615"/>
    <lineage>
        <taxon>Eukaryota</taxon>
        <taxon>Fungi</taxon>
        <taxon>Dikarya</taxon>
        <taxon>Basidiomycota</taxon>
        <taxon>Pucciniomycotina</taxon>
        <taxon>Pucciniomycetes</taxon>
        <taxon>Pucciniales</taxon>
        <taxon>Pucciniaceae</taxon>
        <taxon>Puccinia</taxon>
    </lineage>
</organism>